<dbReference type="AlphaFoldDB" id="A0AAV1ILL2"/>
<dbReference type="Pfam" id="PF00085">
    <property type="entry name" value="Thioredoxin"/>
    <property type="match status" value="1"/>
</dbReference>
<dbReference type="InterPro" id="IPR017937">
    <property type="entry name" value="Thioredoxin_CS"/>
</dbReference>
<dbReference type="PANTHER" id="PTHR46115">
    <property type="entry name" value="THIOREDOXIN-LIKE PROTEIN 1"/>
    <property type="match status" value="1"/>
</dbReference>
<organism evidence="3 4">
    <name type="scientific">Coccomyxa viridis</name>
    <dbReference type="NCBI Taxonomy" id="1274662"/>
    <lineage>
        <taxon>Eukaryota</taxon>
        <taxon>Viridiplantae</taxon>
        <taxon>Chlorophyta</taxon>
        <taxon>core chlorophytes</taxon>
        <taxon>Trebouxiophyceae</taxon>
        <taxon>Trebouxiophyceae incertae sedis</taxon>
        <taxon>Coccomyxaceae</taxon>
        <taxon>Coccomyxa</taxon>
    </lineage>
</organism>
<dbReference type="Gene3D" id="3.40.30.10">
    <property type="entry name" value="Glutaredoxin"/>
    <property type="match status" value="1"/>
</dbReference>
<dbReference type="Proteomes" id="UP001314263">
    <property type="component" value="Unassembled WGS sequence"/>
</dbReference>
<feature type="domain" description="Thioredoxin" evidence="2">
    <location>
        <begin position="80"/>
        <end position="198"/>
    </location>
</feature>
<dbReference type="EMBL" id="CAUYUE010000017">
    <property type="protein sequence ID" value="CAK0787521.1"/>
    <property type="molecule type" value="Genomic_DNA"/>
</dbReference>
<keyword evidence="4" id="KW-1185">Reference proteome</keyword>
<keyword evidence="1" id="KW-1015">Disulfide bond</keyword>
<proteinExistence type="predicted"/>
<evidence type="ECO:0000259" key="2">
    <source>
        <dbReference type="PROSITE" id="PS51352"/>
    </source>
</evidence>
<name>A0AAV1ILL2_9CHLO</name>
<accession>A0AAV1ILL2</accession>
<dbReference type="InterPro" id="IPR013766">
    <property type="entry name" value="Thioredoxin_domain"/>
</dbReference>
<comment type="caution">
    <text evidence="3">The sequence shown here is derived from an EMBL/GenBank/DDBJ whole genome shotgun (WGS) entry which is preliminary data.</text>
</comment>
<dbReference type="PROSITE" id="PS00194">
    <property type="entry name" value="THIOREDOXIN_1"/>
    <property type="match status" value="1"/>
</dbReference>
<gene>
    <name evidence="3" type="ORF">CVIRNUC_010741</name>
</gene>
<evidence type="ECO:0000256" key="1">
    <source>
        <dbReference type="ARBA" id="ARBA00023157"/>
    </source>
</evidence>
<dbReference type="SUPFAM" id="SSF52833">
    <property type="entry name" value="Thioredoxin-like"/>
    <property type="match status" value="1"/>
</dbReference>
<dbReference type="PRINTS" id="PR00421">
    <property type="entry name" value="THIOREDOXIN"/>
</dbReference>
<sequence length="198" mass="21876">MQPFVKASTSMSSLPCSRLSNHTLLRPIATLQRSRHRPLIRFSNEEAIANMQSYKAGLAKALNSREDSLRSEVAAKAAAVEGGSDAPSATALRELNKDDFWTFLKEADGEGKLVVVDFYTDWCGPCKLMVPLLADFNQELGDKAEVVKFNCNKDNKELGVSLGIKVAPTFHLYRGETQVAMMTGAKMDELKKLVQEHI</sequence>
<dbReference type="CDD" id="cd02947">
    <property type="entry name" value="TRX_family"/>
    <property type="match status" value="1"/>
</dbReference>
<protein>
    <recommendedName>
        <fullName evidence="2">Thioredoxin domain-containing protein</fullName>
    </recommendedName>
</protein>
<evidence type="ECO:0000313" key="3">
    <source>
        <dbReference type="EMBL" id="CAK0787521.1"/>
    </source>
</evidence>
<reference evidence="3 4" key="1">
    <citation type="submission" date="2023-10" db="EMBL/GenBank/DDBJ databases">
        <authorList>
            <person name="Maclean D."/>
            <person name="Macfadyen A."/>
        </authorList>
    </citation>
    <scope>NUCLEOTIDE SEQUENCE [LARGE SCALE GENOMIC DNA]</scope>
</reference>
<evidence type="ECO:0000313" key="4">
    <source>
        <dbReference type="Proteomes" id="UP001314263"/>
    </source>
</evidence>
<dbReference type="InterPro" id="IPR036249">
    <property type="entry name" value="Thioredoxin-like_sf"/>
</dbReference>
<dbReference type="PROSITE" id="PS51352">
    <property type="entry name" value="THIOREDOXIN_2"/>
    <property type="match status" value="1"/>
</dbReference>